<dbReference type="RefSeq" id="WP_092829451.1">
    <property type="nucleotide sequence ID" value="NZ_FOGS01000012.1"/>
</dbReference>
<dbReference type="Pfam" id="PF00990">
    <property type="entry name" value="GGDEF"/>
    <property type="match status" value="1"/>
</dbReference>
<gene>
    <name evidence="6" type="ORF">SAMN04487958_11244</name>
</gene>
<dbReference type="EC" id="2.7.7.65" evidence="2"/>
<dbReference type="FunFam" id="3.30.70.270:FF:000001">
    <property type="entry name" value="Diguanylate cyclase domain protein"/>
    <property type="match status" value="1"/>
</dbReference>
<dbReference type="STRING" id="416874.SAMN04487958_11244"/>
<keyword evidence="4" id="KW-0812">Transmembrane</keyword>
<evidence type="ECO:0000313" key="6">
    <source>
        <dbReference type="EMBL" id="SES28504.1"/>
    </source>
</evidence>
<proteinExistence type="predicted"/>
<evidence type="ECO:0000256" key="4">
    <source>
        <dbReference type="SAM" id="Phobius"/>
    </source>
</evidence>
<comment type="catalytic activity">
    <reaction evidence="3">
        <text>2 GTP = 3',3'-c-di-GMP + 2 diphosphate</text>
        <dbReference type="Rhea" id="RHEA:24898"/>
        <dbReference type="ChEBI" id="CHEBI:33019"/>
        <dbReference type="ChEBI" id="CHEBI:37565"/>
        <dbReference type="ChEBI" id="CHEBI:58805"/>
        <dbReference type="EC" id="2.7.7.65"/>
    </reaction>
</comment>
<dbReference type="Proteomes" id="UP000198505">
    <property type="component" value="Unassembled WGS sequence"/>
</dbReference>
<dbReference type="PROSITE" id="PS50887">
    <property type="entry name" value="GGDEF"/>
    <property type="match status" value="1"/>
</dbReference>
<feature type="transmembrane region" description="Helical" evidence="4">
    <location>
        <begin position="12"/>
        <end position="40"/>
    </location>
</feature>
<dbReference type="InterPro" id="IPR007892">
    <property type="entry name" value="CHASE4"/>
</dbReference>
<evidence type="ECO:0000259" key="5">
    <source>
        <dbReference type="PROSITE" id="PS50887"/>
    </source>
</evidence>
<dbReference type="AlphaFoldDB" id="A0A1H9W3X1"/>
<dbReference type="NCBIfam" id="TIGR00254">
    <property type="entry name" value="GGDEF"/>
    <property type="match status" value="1"/>
</dbReference>
<dbReference type="GO" id="GO:0052621">
    <property type="term" value="F:diguanylate cyclase activity"/>
    <property type="evidence" value="ECO:0007669"/>
    <property type="project" value="UniProtKB-EC"/>
</dbReference>
<dbReference type="GO" id="GO:0005886">
    <property type="term" value="C:plasma membrane"/>
    <property type="evidence" value="ECO:0007669"/>
    <property type="project" value="TreeGrafter"/>
</dbReference>
<reference evidence="7" key="1">
    <citation type="submission" date="2016-10" db="EMBL/GenBank/DDBJ databases">
        <authorList>
            <person name="Varghese N."/>
            <person name="Submissions S."/>
        </authorList>
    </citation>
    <scope>NUCLEOTIDE SEQUENCE [LARGE SCALE GENOMIC DNA]</scope>
    <source>
        <strain evidence="7">CGMCC 1.6495</strain>
    </source>
</reference>
<dbReference type="EMBL" id="FOGS01000012">
    <property type="protein sequence ID" value="SES28504.1"/>
    <property type="molecule type" value="Genomic_DNA"/>
</dbReference>
<dbReference type="SUPFAM" id="SSF55073">
    <property type="entry name" value="Nucleotide cyclase"/>
    <property type="match status" value="1"/>
</dbReference>
<dbReference type="InterPro" id="IPR050469">
    <property type="entry name" value="Diguanylate_Cyclase"/>
</dbReference>
<dbReference type="GO" id="GO:0043709">
    <property type="term" value="P:cell adhesion involved in single-species biofilm formation"/>
    <property type="evidence" value="ECO:0007669"/>
    <property type="project" value="TreeGrafter"/>
</dbReference>
<dbReference type="Gene3D" id="3.30.70.270">
    <property type="match status" value="1"/>
</dbReference>
<sequence length="533" mass="59922">MHLHIPRSLRFRFFAALGGLLICAIVALAAISALVIFPVLQAEERGAVKRELDRVERSFQLEQQQLLAQVRDWAHWDDTYQFVQGDYPRYKDVNFSQEMFEDMRYQLMAFFNKAGEVYFLAGINPTTGNYQTCTTPNDECAWMESWVNRMQAAIEEDKADQSAIYADQEPVMVSSTPILRTDRSGSPAGWLFKTRNLDDEWLSFMEEYTGLPINLSLIQGAASSSDAFSFSGNTVHAERYLPIYSPLTPASLGIGIELNRTSYLTNLTTFRYVLLWTAVLMVLVIAVVLLLLEKIVLKPLRLLTQFTQQLDIHETDVHKLTRRNDEIGLLSRAFQEHLTCQQQLNEELLTLSTHDALTGLPNRRLFDQRLETAFNEADATSGSLAVMMLDIDHFKLYNDHYGHPEGDVCLQRIADAMHSLAQTRDFFIARTGGEEFCALLPHTSPDKARDIGEQLSAAIDDLQIPHSTSPVKPFVTISAGIAMLQDAKSQSPSAVVSCADQALYLAKEAGRHQVVLFRQPLASTEISPHNTSP</sequence>
<dbReference type="CDD" id="cd01949">
    <property type="entry name" value="GGDEF"/>
    <property type="match status" value="1"/>
</dbReference>
<evidence type="ECO:0000256" key="1">
    <source>
        <dbReference type="ARBA" id="ARBA00001946"/>
    </source>
</evidence>
<evidence type="ECO:0000256" key="3">
    <source>
        <dbReference type="ARBA" id="ARBA00034247"/>
    </source>
</evidence>
<dbReference type="SMART" id="SM00267">
    <property type="entry name" value="GGDEF"/>
    <property type="match status" value="1"/>
</dbReference>
<accession>A0A1H9W3X1</accession>
<dbReference type="Pfam" id="PF05228">
    <property type="entry name" value="CHASE4"/>
    <property type="match status" value="1"/>
</dbReference>
<evidence type="ECO:0000313" key="7">
    <source>
        <dbReference type="Proteomes" id="UP000198505"/>
    </source>
</evidence>
<feature type="domain" description="GGDEF" evidence="5">
    <location>
        <begin position="382"/>
        <end position="519"/>
    </location>
</feature>
<comment type="cofactor">
    <cofactor evidence="1">
        <name>Mg(2+)</name>
        <dbReference type="ChEBI" id="CHEBI:18420"/>
    </cofactor>
</comment>
<keyword evidence="4" id="KW-0472">Membrane</keyword>
<dbReference type="CDD" id="cd06225">
    <property type="entry name" value="HAMP"/>
    <property type="match status" value="1"/>
</dbReference>
<keyword evidence="7" id="KW-1185">Reference proteome</keyword>
<dbReference type="Gene3D" id="6.10.340.10">
    <property type="match status" value="1"/>
</dbReference>
<dbReference type="PANTHER" id="PTHR45138">
    <property type="entry name" value="REGULATORY COMPONENTS OF SENSORY TRANSDUCTION SYSTEM"/>
    <property type="match status" value="1"/>
</dbReference>
<dbReference type="InterPro" id="IPR000160">
    <property type="entry name" value="GGDEF_dom"/>
</dbReference>
<dbReference type="InterPro" id="IPR029787">
    <property type="entry name" value="Nucleotide_cyclase"/>
</dbReference>
<protein>
    <recommendedName>
        <fullName evidence="2">diguanylate cyclase</fullName>
        <ecNumber evidence="2">2.7.7.65</ecNumber>
    </recommendedName>
</protein>
<dbReference type="InterPro" id="IPR043128">
    <property type="entry name" value="Rev_trsase/Diguanyl_cyclase"/>
</dbReference>
<name>A0A1H9W3X1_9GAMM</name>
<dbReference type="GO" id="GO:1902201">
    <property type="term" value="P:negative regulation of bacterial-type flagellum-dependent cell motility"/>
    <property type="evidence" value="ECO:0007669"/>
    <property type="project" value="TreeGrafter"/>
</dbReference>
<feature type="transmembrane region" description="Helical" evidence="4">
    <location>
        <begin position="272"/>
        <end position="292"/>
    </location>
</feature>
<dbReference type="PANTHER" id="PTHR45138:SF9">
    <property type="entry name" value="DIGUANYLATE CYCLASE DGCM-RELATED"/>
    <property type="match status" value="1"/>
</dbReference>
<evidence type="ECO:0000256" key="2">
    <source>
        <dbReference type="ARBA" id="ARBA00012528"/>
    </source>
</evidence>
<organism evidence="6 7">
    <name type="scientific">Vreelandella subterranea</name>
    <dbReference type="NCBI Taxonomy" id="416874"/>
    <lineage>
        <taxon>Bacteria</taxon>
        <taxon>Pseudomonadati</taxon>
        <taxon>Pseudomonadota</taxon>
        <taxon>Gammaproteobacteria</taxon>
        <taxon>Oceanospirillales</taxon>
        <taxon>Halomonadaceae</taxon>
        <taxon>Vreelandella</taxon>
    </lineage>
</organism>
<keyword evidence="4" id="KW-1133">Transmembrane helix</keyword>